<comment type="caution">
    <text evidence="2">The sequence shown here is derived from an EMBL/GenBank/DDBJ whole genome shotgun (WGS) entry which is preliminary data.</text>
</comment>
<proteinExistence type="predicted"/>
<evidence type="ECO:0000313" key="3">
    <source>
        <dbReference type="Proteomes" id="UP000031599"/>
    </source>
</evidence>
<dbReference type="AlphaFoldDB" id="A0A0C2CMB2"/>
<reference evidence="2 3" key="1">
    <citation type="submission" date="2014-12" db="EMBL/GenBank/DDBJ databases">
        <title>Genome assembly of Enhygromyxa salina DSM 15201.</title>
        <authorList>
            <person name="Sharma G."/>
            <person name="Subramanian S."/>
        </authorList>
    </citation>
    <scope>NUCLEOTIDE SEQUENCE [LARGE SCALE GENOMIC DNA]</scope>
    <source>
        <strain evidence="2 3">DSM 15201</strain>
    </source>
</reference>
<accession>A0A0C2CMB2</accession>
<feature type="compositionally biased region" description="Basic residues" evidence="1">
    <location>
        <begin position="1"/>
        <end position="12"/>
    </location>
</feature>
<sequence>MKVTRTTRRPTHHMPPVSGFAPRDPRSPPGSPPSQPRPQPPSSARRFAPLKPQRSHRLQNDGPATRAPRVPRSENSRRIRPNRSGEGHSYYQKTDTPHAPGEWFRSEGPSEPAGLSSVKFTPTPRASPT</sequence>
<dbReference type="EMBL" id="JMCC02000133">
    <property type="protein sequence ID" value="KIG12396.1"/>
    <property type="molecule type" value="Genomic_DNA"/>
</dbReference>
<dbReference type="Proteomes" id="UP000031599">
    <property type="component" value="Unassembled WGS sequence"/>
</dbReference>
<evidence type="ECO:0000313" key="2">
    <source>
        <dbReference type="EMBL" id="KIG12396.1"/>
    </source>
</evidence>
<protein>
    <submittedName>
        <fullName evidence="2">Uncharacterized protein</fullName>
    </submittedName>
</protein>
<gene>
    <name evidence="2" type="ORF">DB30_01518</name>
</gene>
<feature type="compositionally biased region" description="Polar residues" evidence="1">
    <location>
        <begin position="118"/>
        <end position="129"/>
    </location>
</feature>
<organism evidence="2 3">
    <name type="scientific">Enhygromyxa salina</name>
    <dbReference type="NCBI Taxonomy" id="215803"/>
    <lineage>
        <taxon>Bacteria</taxon>
        <taxon>Pseudomonadati</taxon>
        <taxon>Myxococcota</taxon>
        <taxon>Polyangia</taxon>
        <taxon>Nannocystales</taxon>
        <taxon>Nannocystaceae</taxon>
        <taxon>Enhygromyxa</taxon>
    </lineage>
</organism>
<feature type="compositionally biased region" description="Pro residues" evidence="1">
    <location>
        <begin position="27"/>
        <end position="41"/>
    </location>
</feature>
<evidence type="ECO:0000256" key="1">
    <source>
        <dbReference type="SAM" id="MobiDB-lite"/>
    </source>
</evidence>
<feature type="region of interest" description="Disordered" evidence="1">
    <location>
        <begin position="1"/>
        <end position="129"/>
    </location>
</feature>
<name>A0A0C2CMB2_9BACT</name>